<evidence type="ECO:0000313" key="2">
    <source>
        <dbReference type="EMBL" id="QFZ83991.1"/>
    </source>
</evidence>
<dbReference type="RefSeq" id="WP_153282644.1">
    <property type="nucleotide sequence ID" value="NZ_CP045644.1"/>
</dbReference>
<proteinExistence type="predicted"/>
<sequence>MVTLTDKRCVNQLNLMHRTGRHALFAALQRADSQEAFYNCSDVMSFSGETTTSPPATPSAMRQIGQANAVQDGCQSTIARLTSS</sequence>
<dbReference type="Gene3D" id="2.70.50.50">
    <property type="entry name" value="chitin-binding protein cbp21"/>
    <property type="match status" value="1"/>
</dbReference>
<organism evidence="2 3">
    <name type="scientific">Variovorax paradoxus</name>
    <dbReference type="NCBI Taxonomy" id="34073"/>
    <lineage>
        <taxon>Bacteria</taxon>
        <taxon>Pseudomonadati</taxon>
        <taxon>Pseudomonadota</taxon>
        <taxon>Betaproteobacteria</taxon>
        <taxon>Burkholderiales</taxon>
        <taxon>Comamonadaceae</taxon>
        <taxon>Variovorax</taxon>
    </lineage>
</organism>
<feature type="domain" description="Chitin-binding type-4" evidence="1">
    <location>
        <begin position="12"/>
        <end position="43"/>
    </location>
</feature>
<dbReference type="Proteomes" id="UP000326780">
    <property type="component" value="Chromosome"/>
</dbReference>
<dbReference type="AlphaFoldDB" id="A0A5Q0M322"/>
<dbReference type="EMBL" id="CP045644">
    <property type="protein sequence ID" value="QFZ83991.1"/>
    <property type="molecule type" value="Genomic_DNA"/>
</dbReference>
<dbReference type="Pfam" id="PF03067">
    <property type="entry name" value="LPMO_10"/>
    <property type="match status" value="1"/>
</dbReference>
<name>A0A5Q0M322_VARPD</name>
<protein>
    <recommendedName>
        <fullName evidence="1">Chitin-binding type-4 domain-containing protein</fullName>
    </recommendedName>
</protein>
<dbReference type="SUPFAM" id="SSF81296">
    <property type="entry name" value="E set domains"/>
    <property type="match status" value="1"/>
</dbReference>
<evidence type="ECO:0000313" key="3">
    <source>
        <dbReference type="Proteomes" id="UP000326780"/>
    </source>
</evidence>
<gene>
    <name evidence="2" type="ORF">GFK26_15130</name>
</gene>
<accession>A0A5Q0M322</accession>
<evidence type="ECO:0000259" key="1">
    <source>
        <dbReference type="Pfam" id="PF03067"/>
    </source>
</evidence>
<reference evidence="2 3" key="1">
    <citation type="submission" date="2019-10" db="EMBL/GenBank/DDBJ databases">
        <title>Complete genome sequence of Variovorax paradoxus 5C-2.</title>
        <authorList>
            <person name="Gogoleva N.E."/>
            <person name="Balkin A.S."/>
        </authorList>
    </citation>
    <scope>NUCLEOTIDE SEQUENCE [LARGE SCALE GENOMIC DNA]</scope>
    <source>
        <strain evidence="2 3">5C-2</strain>
    </source>
</reference>
<dbReference type="InterPro" id="IPR014756">
    <property type="entry name" value="Ig_E-set"/>
</dbReference>
<dbReference type="InterPro" id="IPR004302">
    <property type="entry name" value="Cellulose/chitin-bd_N"/>
</dbReference>